<feature type="compositionally biased region" description="Basic and acidic residues" evidence="1">
    <location>
        <begin position="38"/>
        <end position="53"/>
    </location>
</feature>
<accession>A0A062UYP5</accession>
<comment type="caution">
    <text evidence="3">The sequence shown here is derived from an EMBL/GenBank/DDBJ whole genome shotgun (WGS) entry which is preliminary data.</text>
</comment>
<sequence>MYDRSTLVGLTSVPVSCRILAILILVLASGGCTDLEGKPGNELTDKNLKDGNLTDRNLPDQNISDNNMALALASSSISEPEIDRANLSNQILLILRNKEFNRTGSLPITLKIINPRLNETVLTVFKPDLGQEWYNQTSITYIADGNWTQNFSLMPKGNVSYVRMLVQVSENDTVVKRAVWNITFDTPVGRPN</sequence>
<evidence type="ECO:0000313" key="4">
    <source>
        <dbReference type="Proteomes" id="UP000027153"/>
    </source>
</evidence>
<dbReference type="AlphaFoldDB" id="A0A062UYP5"/>
<evidence type="ECO:0000313" key="3">
    <source>
        <dbReference type="EMBL" id="KCZ72051.1"/>
    </source>
</evidence>
<proteinExistence type="predicted"/>
<keyword evidence="4" id="KW-1185">Reference proteome</keyword>
<gene>
    <name evidence="3" type="ORF">ANME2D_01452</name>
</gene>
<dbReference type="Proteomes" id="UP000027153">
    <property type="component" value="Unassembled WGS sequence"/>
</dbReference>
<dbReference type="EMBL" id="JMIY01000003">
    <property type="protein sequence ID" value="KCZ72051.1"/>
    <property type="molecule type" value="Genomic_DNA"/>
</dbReference>
<protein>
    <submittedName>
        <fullName evidence="3">Uncharacterized protein</fullName>
    </submittedName>
</protein>
<reference evidence="3 4" key="1">
    <citation type="journal article" date="2013" name="Nature">
        <title>Anaerobic oxidation of methane coupled to nitrate reduction in a novel archaeal lineage.</title>
        <authorList>
            <person name="Haroon M.F."/>
            <person name="Hu S."/>
            <person name="Shi Y."/>
            <person name="Imelfort M."/>
            <person name="Keller J."/>
            <person name="Hugenholtz P."/>
            <person name="Yuan Z."/>
            <person name="Tyson G.W."/>
        </authorList>
    </citation>
    <scope>NUCLEOTIDE SEQUENCE [LARGE SCALE GENOMIC DNA]</scope>
    <source>
        <strain evidence="3 4">ANME-2d</strain>
    </source>
</reference>
<keyword evidence="2" id="KW-0472">Membrane</keyword>
<name>A0A062UYP5_9EURY</name>
<keyword evidence="2" id="KW-1133">Transmembrane helix</keyword>
<feature type="region of interest" description="Disordered" evidence="1">
    <location>
        <begin position="38"/>
        <end position="59"/>
    </location>
</feature>
<keyword evidence="2" id="KW-0812">Transmembrane</keyword>
<dbReference type="PROSITE" id="PS51257">
    <property type="entry name" value="PROKAR_LIPOPROTEIN"/>
    <property type="match status" value="1"/>
</dbReference>
<dbReference type="OrthoDB" id="381407at2157"/>
<organism evidence="3 4">
    <name type="scientific">Candidatus Methanoperedens nitratireducens</name>
    <dbReference type="NCBI Taxonomy" id="1392998"/>
    <lineage>
        <taxon>Archaea</taxon>
        <taxon>Methanobacteriati</taxon>
        <taxon>Methanobacteriota</taxon>
        <taxon>Stenosarchaea group</taxon>
        <taxon>Methanomicrobia</taxon>
        <taxon>Methanosarcinales</taxon>
        <taxon>ANME-2 cluster</taxon>
        <taxon>Candidatus Methanoperedentaceae</taxon>
        <taxon>Candidatus Methanoperedens</taxon>
    </lineage>
</organism>
<evidence type="ECO:0000256" key="1">
    <source>
        <dbReference type="SAM" id="MobiDB-lite"/>
    </source>
</evidence>
<feature type="transmembrane region" description="Helical" evidence="2">
    <location>
        <begin position="7"/>
        <end position="28"/>
    </location>
</feature>
<dbReference type="RefSeq" id="WP_048090072.1">
    <property type="nucleotide sequence ID" value="NZ_JMIY01000003.1"/>
</dbReference>
<evidence type="ECO:0000256" key="2">
    <source>
        <dbReference type="SAM" id="Phobius"/>
    </source>
</evidence>